<sequence length="341" mass="38554">MYVDNILDSVDTEEEAMDLYKQTAAVLSKSYFRLRKWASSSRQVIAEIPRNERANPELDLTKDVLVKEKTLGLLWDCEEDVLRFSWPTSSNHVPTKRQILSISARAFDPLGLISPVNITARIPLQELSITQCDWDDVPNENLISRWNVSLQDKEDLGSVSVPRLTRSSTRPYIFRIFCDAGEVAYGAVITATTFPRLELQGAVIAARMAATTVRDLQSSLERVTFWTDSGVVLLWLQATGRPFCTFAENRISEILDITKVNQWKYVPGKENAADILSRGLRLGTLKNSYWFSEPTFLWRTPESWPSNSLKTDVDVSAEELECVEAARFVSVYTSPSSEDVI</sequence>
<protein>
    <recommendedName>
        <fullName evidence="2">Pao retrotransposon peptidase</fullName>
    </recommendedName>
</protein>
<evidence type="ECO:0000313" key="1">
    <source>
        <dbReference type="EMBL" id="KFD60296.1"/>
    </source>
</evidence>
<dbReference type="Proteomes" id="UP000030758">
    <property type="component" value="Unassembled WGS sequence"/>
</dbReference>
<accession>A0A085MSV0</accession>
<name>A0A085MSV0_9BILA</name>
<gene>
    <name evidence="1" type="ORF">M514_27515</name>
</gene>
<dbReference type="Pfam" id="PF05380">
    <property type="entry name" value="Peptidase_A17"/>
    <property type="match status" value="2"/>
</dbReference>
<evidence type="ECO:0008006" key="2">
    <source>
        <dbReference type="Google" id="ProtNLM"/>
    </source>
</evidence>
<organism evidence="1">
    <name type="scientific">Trichuris suis</name>
    <name type="common">pig whipworm</name>
    <dbReference type="NCBI Taxonomy" id="68888"/>
    <lineage>
        <taxon>Eukaryota</taxon>
        <taxon>Metazoa</taxon>
        <taxon>Ecdysozoa</taxon>
        <taxon>Nematoda</taxon>
        <taxon>Enoplea</taxon>
        <taxon>Dorylaimia</taxon>
        <taxon>Trichinellida</taxon>
        <taxon>Trichuridae</taxon>
        <taxon>Trichuris</taxon>
    </lineage>
</organism>
<dbReference type="AlphaFoldDB" id="A0A085MSV0"/>
<reference evidence="1" key="1">
    <citation type="journal article" date="2014" name="Nat. Genet.">
        <title>Genome and transcriptome of the porcine whipworm Trichuris suis.</title>
        <authorList>
            <person name="Jex A.R."/>
            <person name="Nejsum P."/>
            <person name="Schwarz E.M."/>
            <person name="Hu L."/>
            <person name="Young N.D."/>
            <person name="Hall R.S."/>
            <person name="Korhonen P.K."/>
            <person name="Liao S."/>
            <person name="Thamsborg S."/>
            <person name="Xia J."/>
            <person name="Xu P."/>
            <person name="Wang S."/>
            <person name="Scheerlinck J.P."/>
            <person name="Hofmann A."/>
            <person name="Sternberg P.W."/>
            <person name="Wang J."/>
            <person name="Gasser R.B."/>
        </authorList>
    </citation>
    <scope>NUCLEOTIDE SEQUENCE [LARGE SCALE GENOMIC DNA]</scope>
    <source>
        <strain evidence="1">DCEP-RM93F</strain>
    </source>
</reference>
<proteinExistence type="predicted"/>
<dbReference type="InterPro" id="IPR008042">
    <property type="entry name" value="Retrotrans_Pao"/>
</dbReference>
<dbReference type="PANTHER" id="PTHR47331:SF4">
    <property type="entry name" value="PEPTIDASE S1 DOMAIN-CONTAINING PROTEIN"/>
    <property type="match status" value="1"/>
</dbReference>
<dbReference type="EMBL" id="KL367677">
    <property type="protein sequence ID" value="KFD60296.1"/>
    <property type="molecule type" value="Genomic_DNA"/>
</dbReference>
<dbReference type="PANTHER" id="PTHR47331">
    <property type="entry name" value="PHD-TYPE DOMAIN-CONTAINING PROTEIN"/>
    <property type="match status" value="1"/>
</dbReference>